<dbReference type="EMBL" id="CP059265">
    <property type="protein sequence ID" value="QLQ33972.1"/>
    <property type="molecule type" value="Genomic_DNA"/>
</dbReference>
<accession>A0A7L6AYH9</accession>
<keyword evidence="2" id="KW-1185">Reference proteome</keyword>
<dbReference type="CDD" id="cd18683">
    <property type="entry name" value="PIN_VapC-like"/>
    <property type="match status" value="1"/>
</dbReference>
<dbReference type="Gene3D" id="3.40.50.1010">
    <property type="entry name" value="5'-nuclease"/>
    <property type="match status" value="1"/>
</dbReference>
<evidence type="ECO:0000313" key="2">
    <source>
        <dbReference type="Proteomes" id="UP000510621"/>
    </source>
</evidence>
<protein>
    <submittedName>
        <fullName evidence="1">Type II toxin-antitoxin system VapC family toxin</fullName>
    </submittedName>
</protein>
<proteinExistence type="predicted"/>
<dbReference type="InterPro" id="IPR029060">
    <property type="entry name" value="PIN-like_dom_sf"/>
</dbReference>
<dbReference type="Proteomes" id="UP000510621">
    <property type="component" value="Chromosome"/>
</dbReference>
<organism evidence="1 2">
    <name type="scientific">Candidatus Thiothrix singaporensis</name>
    <dbReference type="NCBI Taxonomy" id="2799669"/>
    <lineage>
        <taxon>Bacteria</taxon>
        <taxon>Pseudomonadati</taxon>
        <taxon>Pseudomonadota</taxon>
        <taxon>Gammaproteobacteria</taxon>
        <taxon>Thiotrichales</taxon>
        <taxon>Thiotrichaceae</taxon>
        <taxon>Thiothrix</taxon>
    </lineage>
</organism>
<gene>
    <name evidence="1" type="ORF">HZT40_22750</name>
</gene>
<reference evidence="1" key="1">
    <citation type="submission" date="2020-06" db="EMBL/GenBank/DDBJ databases">
        <title>Analysis procedures for assessing recovery of high quality, complete, closed genomes from Nanopore long read metagenome sequencing.</title>
        <authorList>
            <person name="Bessarab I."/>
            <person name="Arumugam K."/>
            <person name="Haryono M."/>
            <person name="Liu X."/>
            <person name="Roy S."/>
            <person name="Zuniga-Montanez R.E."/>
            <person name="Qiu G."/>
            <person name="Drautz-Moses D.I."/>
            <person name="Law Y.Y."/>
            <person name="Wuertz S."/>
            <person name="Lauro F.M."/>
            <person name="Huson D.H."/>
            <person name="Williams R.B."/>
        </authorList>
    </citation>
    <scope>NUCLEOTIDE SEQUENCE [LARGE SCALE GENOMIC DNA]</scope>
    <source>
        <strain evidence="1">SSD2</strain>
    </source>
</reference>
<dbReference type="SUPFAM" id="SSF88723">
    <property type="entry name" value="PIN domain-like"/>
    <property type="match status" value="1"/>
</dbReference>
<sequence length="122" mass="14064">MTTRASSDRCDFFDENPCLVQHTVLLETVWVLAAKSTYNMPREEVVGWIRRILGLPNVSTQDEKAVGKALEWYEEGMDFADALHFATSHDVKGFATFDRRMRNKTHQLNIPQHLLFLGKESH</sequence>
<dbReference type="AlphaFoldDB" id="A0A7L6AYH9"/>
<dbReference type="KEGG" id="this:HZT40_22750"/>
<evidence type="ECO:0000313" key="1">
    <source>
        <dbReference type="EMBL" id="QLQ33972.1"/>
    </source>
</evidence>
<name>A0A7L6AYH9_9GAMM</name>